<accession>A0AAV3F204</accession>
<feature type="signal peptide" evidence="2">
    <location>
        <begin position="1"/>
        <end position="19"/>
    </location>
</feature>
<evidence type="ECO:0000313" key="3">
    <source>
        <dbReference type="EMBL" id="EHO09778.1"/>
    </source>
</evidence>
<comment type="caution">
    <text evidence="3">The sequence shown here is derived from an EMBL/GenBank/DDBJ whole genome shotgun (WGS) entry which is preliminary data.</text>
</comment>
<feature type="chain" id="PRO_5043393947" description="Lipoprotein" evidence="2">
    <location>
        <begin position="20"/>
        <end position="78"/>
    </location>
</feature>
<dbReference type="RefSeq" id="WP_006263941.1">
    <property type="nucleotide sequence ID" value="NZ_JH590838.1"/>
</dbReference>
<sequence length="78" mass="8850">MKKIYFMMGLITLSTVVVSCSNDDNLQQDIQAEQKEKQAQEVLTTLEVKSFSDDNMSDRGDFDLDKDKTKREGKGKGK</sequence>
<name>A0AAV3F204_9FLAO</name>
<gene>
    <name evidence="3" type="ORF">HMPREF9715_02331</name>
</gene>
<evidence type="ECO:0000313" key="4">
    <source>
        <dbReference type="Proteomes" id="UP000004834"/>
    </source>
</evidence>
<evidence type="ECO:0000256" key="1">
    <source>
        <dbReference type="SAM" id="MobiDB-lite"/>
    </source>
</evidence>
<organism evidence="3 4">
    <name type="scientific">Myroides odoratimimus CIP 101113</name>
    <dbReference type="NCBI Taxonomy" id="883154"/>
    <lineage>
        <taxon>Bacteria</taxon>
        <taxon>Pseudomonadati</taxon>
        <taxon>Bacteroidota</taxon>
        <taxon>Flavobacteriia</taxon>
        <taxon>Flavobacteriales</taxon>
        <taxon>Flavobacteriaceae</taxon>
        <taxon>Myroides</taxon>
    </lineage>
</organism>
<evidence type="ECO:0000256" key="2">
    <source>
        <dbReference type="SAM" id="SignalP"/>
    </source>
</evidence>
<reference evidence="3 4" key="1">
    <citation type="submission" date="2011-11" db="EMBL/GenBank/DDBJ databases">
        <title>The Genome Sequence of Myroides odoratimimus CIP 101113.</title>
        <authorList>
            <person name="Earl A."/>
            <person name="Ward D."/>
            <person name="Feldgarden M."/>
            <person name="Gevers D."/>
            <person name="Huys G."/>
            <person name="Young S.K."/>
            <person name="Zeng Q."/>
            <person name="Gargeya S."/>
            <person name="Fitzgerald M."/>
            <person name="Haas B."/>
            <person name="Abouelleil A."/>
            <person name="Alvarado L."/>
            <person name="Arachchi H.M."/>
            <person name="Berlin A."/>
            <person name="Brown A."/>
            <person name="Chapman S.B."/>
            <person name="Chen Z."/>
            <person name="Dunbar C."/>
            <person name="Freedman E."/>
            <person name="Gearin G."/>
            <person name="Goldberg J."/>
            <person name="Griggs A."/>
            <person name="Gujja S."/>
            <person name="Heiman D."/>
            <person name="Howarth C."/>
            <person name="Larson L."/>
            <person name="Lui A."/>
            <person name="MacDonald P.J.P."/>
            <person name="Montmayeur A."/>
            <person name="Murphy C."/>
            <person name="Neiman D."/>
            <person name="Pearson M."/>
            <person name="Priest M."/>
            <person name="Roberts A."/>
            <person name="Saif S."/>
            <person name="Shea T."/>
            <person name="Shenoy N."/>
            <person name="Sisk P."/>
            <person name="Stolte C."/>
            <person name="Sykes S."/>
            <person name="Wortman J."/>
            <person name="Nusbaum C."/>
            <person name="Birren B."/>
        </authorList>
    </citation>
    <scope>NUCLEOTIDE SEQUENCE [LARGE SCALE GENOMIC DNA]</scope>
    <source>
        <strain evidence="3 4">CIP 101113</strain>
    </source>
</reference>
<feature type="region of interest" description="Disordered" evidence="1">
    <location>
        <begin position="52"/>
        <end position="78"/>
    </location>
</feature>
<keyword evidence="2" id="KW-0732">Signal</keyword>
<protein>
    <recommendedName>
        <fullName evidence="5">Lipoprotein</fullName>
    </recommendedName>
</protein>
<proteinExistence type="predicted"/>
<dbReference type="EMBL" id="AGEE01000030">
    <property type="protein sequence ID" value="EHO09778.1"/>
    <property type="molecule type" value="Genomic_DNA"/>
</dbReference>
<dbReference type="AlphaFoldDB" id="A0AAV3F204"/>
<dbReference type="Proteomes" id="UP000004834">
    <property type="component" value="Unassembled WGS sequence"/>
</dbReference>
<dbReference type="PROSITE" id="PS51257">
    <property type="entry name" value="PROKAR_LIPOPROTEIN"/>
    <property type="match status" value="1"/>
</dbReference>
<evidence type="ECO:0008006" key="5">
    <source>
        <dbReference type="Google" id="ProtNLM"/>
    </source>
</evidence>